<keyword evidence="3" id="KW-1003">Cell membrane</keyword>
<dbReference type="PANTHER" id="PTHR40074">
    <property type="entry name" value="O-ACETYLTRANSFERASE WECH"/>
    <property type="match status" value="1"/>
</dbReference>
<comment type="caution">
    <text evidence="9">The sequence shown here is derived from an EMBL/GenBank/DDBJ whole genome shotgun (WGS) entry which is preliminary data.</text>
</comment>
<reference evidence="9 10" key="1">
    <citation type="submission" date="2020-08" db="EMBL/GenBank/DDBJ databases">
        <authorList>
            <person name="Liu C."/>
            <person name="Sun Q."/>
        </authorList>
    </citation>
    <scope>NUCLEOTIDE SEQUENCE [LARGE SCALE GENOMIC DNA]</scope>
    <source>
        <strain evidence="9 10">NSJ-59</strain>
    </source>
</reference>
<feature type="transmembrane region" description="Helical" evidence="7">
    <location>
        <begin position="197"/>
        <end position="215"/>
    </location>
</feature>
<evidence type="ECO:0000256" key="6">
    <source>
        <dbReference type="ARBA" id="ARBA00023136"/>
    </source>
</evidence>
<feature type="transmembrane region" description="Helical" evidence="7">
    <location>
        <begin position="12"/>
        <end position="33"/>
    </location>
</feature>
<gene>
    <name evidence="9" type="ORF">H8J70_00115</name>
</gene>
<dbReference type="EMBL" id="JACOGK010000001">
    <property type="protein sequence ID" value="MBC3535671.1"/>
    <property type="molecule type" value="Genomic_DNA"/>
</dbReference>
<evidence type="ECO:0000256" key="7">
    <source>
        <dbReference type="SAM" id="Phobius"/>
    </source>
</evidence>
<protein>
    <submittedName>
        <fullName evidence="9">Acyltransferase</fullName>
    </submittedName>
</protein>
<name>A0ABR6VHF9_9FIRM</name>
<evidence type="ECO:0000259" key="8">
    <source>
        <dbReference type="Pfam" id="PF01757"/>
    </source>
</evidence>
<feature type="domain" description="Acyltransferase 3" evidence="8">
    <location>
        <begin position="6"/>
        <end position="353"/>
    </location>
</feature>
<comment type="subcellular location">
    <subcellularLocation>
        <location evidence="1">Cell membrane</location>
        <topology evidence="1">Multi-pass membrane protein</topology>
    </subcellularLocation>
</comment>
<feature type="transmembrane region" description="Helical" evidence="7">
    <location>
        <begin position="45"/>
        <end position="64"/>
    </location>
</feature>
<dbReference type="GO" id="GO:0016746">
    <property type="term" value="F:acyltransferase activity"/>
    <property type="evidence" value="ECO:0007669"/>
    <property type="project" value="UniProtKB-KW"/>
</dbReference>
<keyword evidence="10" id="KW-1185">Reference proteome</keyword>
<evidence type="ECO:0000256" key="2">
    <source>
        <dbReference type="ARBA" id="ARBA00007400"/>
    </source>
</evidence>
<keyword evidence="4 7" id="KW-0812">Transmembrane</keyword>
<sequence length="368" mass="43056">MSKRFIHSINYMRGICMLGVIAIHVGSVALLNPTPNLELVAVLEILSRFSVPTFFFLSAFGMFMSQPVEGPFVYKDYLKRRLRTVLVPYVAWSLFYMTYSSILSHNASIFQPLAFIRTLWYGLAMYHIYFLVILLWFYFLMPLWRVMLRGMNHHPWFWFTLLFAGNVVFNFYSSYVWDFHSANPFLQDAFTYRLNYVVLHYLFIFLFGAFTAEHFQATCNWLSRHGLLVNSFQALTTAGMLMAYYGIMATLHYDALSAVFTIHQLSPIGMAYTLSTILYLLYWLECHRVPPFLHRFFSLLGDYSYPIYLVHPLFLSFLTWSAAHFHIYLRSLYIIAIYLAVTCLATAFSAIITWLPLPKWLSICLKGK</sequence>
<feature type="transmembrane region" description="Helical" evidence="7">
    <location>
        <begin position="333"/>
        <end position="357"/>
    </location>
</feature>
<feature type="transmembrane region" description="Helical" evidence="7">
    <location>
        <begin position="85"/>
        <end position="103"/>
    </location>
</feature>
<comment type="similarity">
    <text evidence="2">Belongs to the acyltransferase 3 family.</text>
</comment>
<feature type="transmembrane region" description="Helical" evidence="7">
    <location>
        <begin position="305"/>
        <end position="327"/>
    </location>
</feature>
<dbReference type="Proteomes" id="UP000606870">
    <property type="component" value="Unassembled WGS sequence"/>
</dbReference>
<accession>A0ABR6VHF9</accession>
<feature type="transmembrane region" description="Helical" evidence="7">
    <location>
        <begin position="227"/>
        <end position="247"/>
    </location>
</feature>
<evidence type="ECO:0000313" key="9">
    <source>
        <dbReference type="EMBL" id="MBC3535671.1"/>
    </source>
</evidence>
<evidence type="ECO:0000256" key="3">
    <source>
        <dbReference type="ARBA" id="ARBA00022475"/>
    </source>
</evidence>
<keyword evidence="5 7" id="KW-1133">Transmembrane helix</keyword>
<organism evidence="9 10">
    <name type="scientific">Megasphaera hominis</name>
    <dbReference type="NCBI Taxonomy" id="159836"/>
    <lineage>
        <taxon>Bacteria</taxon>
        <taxon>Bacillati</taxon>
        <taxon>Bacillota</taxon>
        <taxon>Negativicutes</taxon>
        <taxon>Veillonellales</taxon>
        <taxon>Veillonellaceae</taxon>
        <taxon>Megasphaera</taxon>
    </lineage>
</organism>
<keyword evidence="6 7" id="KW-0472">Membrane</keyword>
<dbReference type="Pfam" id="PF01757">
    <property type="entry name" value="Acyl_transf_3"/>
    <property type="match status" value="1"/>
</dbReference>
<evidence type="ECO:0000313" key="10">
    <source>
        <dbReference type="Proteomes" id="UP000606870"/>
    </source>
</evidence>
<dbReference type="PANTHER" id="PTHR40074:SF2">
    <property type="entry name" value="O-ACETYLTRANSFERASE WECH"/>
    <property type="match status" value="1"/>
</dbReference>
<evidence type="ECO:0000256" key="5">
    <source>
        <dbReference type="ARBA" id="ARBA00022989"/>
    </source>
</evidence>
<proteinExistence type="inferred from homology"/>
<feature type="transmembrane region" description="Helical" evidence="7">
    <location>
        <begin position="156"/>
        <end position="177"/>
    </location>
</feature>
<evidence type="ECO:0000256" key="4">
    <source>
        <dbReference type="ARBA" id="ARBA00022692"/>
    </source>
</evidence>
<dbReference type="InterPro" id="IPR002656">
    <property type="entry name" value="Acyl_transf_3_dom"/>
</dbReference>
<keyword evidence="9" id="KW-0012">Acyltransferase</keyword>
<feature type="transmembrane region" description="Helical" evidence="7">
    <location>
        <begin position="267"/>
        <end position="284"/>
    </location>
</feature>
<keyword evidence="9" id="KW-0808">Transferase</keyword>
<dbReference type="RefSeq" id="WP_186501733.1">
    <property type="nucleotide sequence ID" value="NZ_JACOGK010000001.1"/>
</dbReference>
<evidence type="ECO:0000256" key="1">
    <source>
        <dbReference type="ARBA" id="ARBA00004651"/>
    </source>
</evidence>
<feature type="transmembrane region" description="Helical" evidence="7">
    <location>
        <begin position="123"/>
        <end position="144"/>
    </location>
</feature>